<accession>A0A915E8B4</accession>
<sequence length="324" mass="35765">MNGEMNASSWAFFHMSETKQQFIFRLGEHSSSQLPSKDTASSSPNQPQDFKAVVCRVQHNRGFLLRHSASIDHSLQAMIGDVLKQLSASSPNLLQGELEPEATTATTSKAPPPRFTHNVLQLFQFPSLEAVLSSLQNQDFEEPRKRHSSGATAGPSEMVHSSFVCDFKGGVGVQTDFNAQVSFLPELLKSYIVSQPDLADPSISSGERRSTPRKPMTATHSSSVLTSLGTSPSAQMHAAASGSVLQAYPNDVHPKESISSATNKDPRQYVCVKWVVDPKIQFIDRFKWNPPVVDDILKKLQIFDHRRTIPKVMQRGCWIGVMCS</sequence>
<name>A0A915E8B4_9BILA</name>
<evidence type="ECO:0000313" key="4">
    <source>
        <dbReference type="WBParaSite" id="jg3421"/>
    </source>
</evidence>
<evidence type="ECO:0000313" key="3">
    <source>
        <dbReference type="Proteomes" id="UP000887574"/>
    </source>
</evidence>
<dbReference type="InterPro" id="IPR033616">
    <property type="entry name" value="BLTP1"/>
</dbReference>
<feature type="compositionally biased region" description="Polar residues" evidence="1">
    <location>
        <begin position="218"/>
        <end position="229"/>
    </location>
</feature>
<evidence type="ECO:0000259" key="2">
    <source>
        <dbReference type="SMART" id="SM01220"/>
    </source>
</evidence>
<keyword evidence="3" id="KW-1185">Reference proteome</keyword>
<dbReference type="Proteomes" id="UP000887574">
    <property type="component" value="Unplaced"/>
</dbReference>
<dbReference type="GO" id="GO:0048488">
    <property type="term" value="P:synaptic vesicle endocytosis"/>
    <property type="evidence" value="ECO:0007669"/>
    <property type="project" value="TreeGrafter"/>
</dbReference>
<dbReference type="InterPro" id="IPR056742">
    <property type="entry name" value="BLTP1_C"/>
</dbReference>
<reference evidence="4" key="1">
    <citation type="submission" date="2022-11" db="UniProtKB">
        <authorList>
            <consortium name="WormBaseParasite"/>
        </authorList>
    </citation>
    <scope>IDENTIFICATION</scope>
</reference>
<protein>
    <submittedName>
        <fullName evidence="4">Bridge-like lipid transfer protein family member 1 C-terminal domain-containing protein</fullName>
    </submittedName>
</protein>
<dbReference type="PANTHER" id="PTHR31640">
    <property type="entry name" value="TRANSMEMBRANE PROTEIN KIAA1109"/>
    <property type="match status" value="1"/>
</dbReference>
<feature type="domain" description="Bridge-like lipid transfer protein family member 1 C-terminal" evidence="2">
    <location>
        <begin position="5"/>
        <end position="322"/>
    </location>
</feature>
<organism evidence="3 4">
    <name type="scientific">Ditylenchus dipsaci</name>
    <dbReference type="NCBI Taxonomy" id="166011"/>
    <lineage>
        <taxon>Eukaryota</taxon>
        <taxon>Metazoa</taxon>
        <taxon>Ecdysozoa</taxon>
        <taxon>Nematoda</taxon>
        <taxon>Chromadorea</taxon>
        <taxon>Rhabditida</taxon>
        <taxon>Tylenchina</taxon>
        <taxon>Tylenchomorpha</taxon>
        <taxon>Sphaerularioidea</taxon>
        <taxon>Anguinidae</taxon>
        <taxon>Anguininae</taxon>
        <taxon>Ditylenchus</taxon>
    </lineage>
</organism>
<dbReference type="SMART" id="SM01220">
    <property type="entry name" value="FSA_C"/>
    <property type="match status" value="1"/>
</dbReference>
<dbReference type="PANTHER" id="PTHR31640:SF1">
    <property type="entry name" value="BRIDGE-LIKE LIPID TRANSFER PROTEIN FAMILY MEMBER 1"/>
    <property type="match status" value="1"/>
</dbReference>
<dbReference type="Pfam" id="PF25040">
    <property type="entry name" value="BLTP1_C"/>
    <property type="match status" value="1"/>
</dbReference>
<dbReference type="GO" id="GO:0098793">
    <property type="term" value="C:presynapse"/>
    <property type="evidence" value="ECO:0007669"/>
    <property type="project" value="GOC"/>
</dbReference>
<dbReference type="WBParaSite" id="jg3421">
    <property type="protein sequence ID" value="jg3421"/>
    <property type="gene ID" value="jg3421"/>
</dbReference>
<dbReference type="AlphaFoldDB" id="A0A915E8B4"/>
<feature type="region of interest" description="Disordered" evidence="1">
    <location>
        <begin position="198"/>
        <end position="229"/>
    </location>
</feature>
<evidence type="ECO:0000256" key="1">
    <source>
        <dbReference type="SAM" id="MobiDB-lite"/>
    </source>
</evidence>
<proteinExistence type="predicted"/>